<dbReference type="PANTHER" id="PTHR12526">
    <property type="entry name" value="GLYCOSYLTRANSFERASE"/>
    <property type="match status" value="1"/>
</dbReference>
<proteinExistence type="predicted"/>
<feature type="domain" description="Glycosyl transferase family 1" evidence="3">
    <location>
        <begin position="199"/>
        <end position="337"/>
    </location>
</feature>
<evidence type="ECO:0000313" key="5">
    <source>
        <dbReference type="Proteomes" id="UP001596091"/>
    </source>
</evidence>
<evidence type="ECO:0000313" key="4">
    <source>
        <dbReference type="EMBL" id="MFC5861891.1"/>
    </source>
</evidence>
<keyword evidence="5" id="KW-1185">Reference proteome</keyword>
<name>A0ABW1EC80_9BACT</name>
<dbReference type="Gene3D" id="3.40.50.2000">
    <property type="entry name" value="Glycogen Phosphorylase B"/>
    <property type="match status" value="1"/>
</dbReference>
<dbReference type="Pfam" id="PF00534">
    <property type="entry name" value="Glycos_transf_1"/>
    <property type="match status" value="1"/>
</dbReference>
<reference evidence="5" key="1">
    <citation type="journal article" date="2019" name="Int. J. Syst. Evol. Microbiol.">
        <title>The Global Catalogue of Microorganisms (GCM) 10K type strain sequencing project: providing services to taxonomists for standard genome sequencing and annotation.</title>
        <authorList>
            <consortium name="The Broad Institute Genomics Platform"/>
            <consortium name="The Broad Institute Genome Sequencing Center for Infectious Disease"/>
            <person name="Wu L."/>
            <person name="Ma J."/>
        </authorList>
    </citation>
    <scope>NUCLEOTIDE SEQUENCE [LARGE SCALE GENOMIC DNA]</scope>
    <source>
        <strain evidence="5">JCM 4087</strain>
    </source>
</reference>
<dbReference type="InterPro" id="IPR001296">
    <property type="entry name" value="Glyco_trans_1"/>
</dbReference>
<keyword evidence="1 4" id="KW-0328">Glycosyltransferase</keyword>
<accession>A0ABW1EC80</accession>
<evidence type="ECO:0000256" key="1">
    <source>
        <dbReference type="ARBA" id="ARBA00022676"/>
    </source>
</evidence>
<dbReference type="PANTHER" id="PTHR12526:SF510">
    <property type="entry name" value="D-INOSITOL 3-PHOSPHATE GLYCOSYLTRANSFERASE"/>
    <property type="match status" value="1"/>
</dbReference>
<dbReference type="Proteomes" id="UP001596091">
    <property type="component" value="Unassembled WGS sequence"/>
</dbReference>
<dbReference type="SUPFAM" id="SSF53756">
    <property type="entry name" value="UDP-Glycosyltransferase/glycogen phosphorylase"/>
    <property type="match status" value="1"/>
</dbReference>
<comment type="caution">
    <text evidence="4">The sequence shown here is derived from an EMBL/GenBank/DDBJ whole genome shotgun (WGS) entry which is preliminary data.</text>
</comment>
<evidence type="ECO:0000259" key="3">
    <source>
        <dbReference type="Pfam" id="PF00534"/>
    </source>
</evidence>
<dbReference type="CDD" id="cd03801">
    <property type="entry name" value="GT4_PimA-like"/>
    <property type="match status" value="1"/>
</dbReference>
<dbReference type="EMBL" id="JBHSPH010000002">
    <property type="protein sequence ID" value="MFC5861891.1"/>
    <property type="molecule type" value="Genomic_DNA"/>
</dbReference>
<dbReference type="EC" id="2.4.-.-" evidence="4"/>
<evidence type="ECO:0000256" key="2">
    <source>
        <dbReference type="ARBA" id="ARBA00022679"/>
    </source>
</evidence>
<sequence length="364" mass="41175">MKLVFLLPQEGSFPIGGFKIVYEYANRLAARGHDVTVVHVAHMYLAGAKRGISDRLRPFRWLGFALSGKWKPHQWFKFNPLVKLSWIPTLIEQFLPKADVYVATWWTTANRLASMIGLPGKKLYLIQHLETWLGSDKEVMATWTAPLEKIVIARWLADIARELGEQCHYIPNGLDFSRFGCDEPIENRIPTRVAMMFSHSLSWKGSYDGLAALAKVKEQYPDLQVETFGIEPRPDNLPDWVEYHRTPAQAALRRIYNRAAIFVAPSHSEGWGLPPCEAMMSGAAVVATDIGGHREFCSPDETALLVPVQDAESLANAIKTLMQDNSLRIRIADNGRQNIQRFTWDAAVSEFERVMKIEPDSGKK</sequence>
<dbReference type="Gene3D" id="3.40.50.11090">
    <property type="match status" value="1"/>
</dbReference>
<gene>
    <name evidence="4" type="ORF">ACFPT7_06270</name>
</gene>
<dbReference type="RefSeq" id="WP_263337678.1">
    <property type="nucleotide sequence ID" value="NZ_JAGSYH010000004.1"/>
</dbReference>
<dbReference type="GO" id="GO:0016757">
    <property type="term" value="F:glycosyltransferase activity"/>
    <property type="evidence" value="ECO:0007669"/>
    <property type="project" value="UniProtKB-KW"/>
</dbReference>
<organism evidence="4 5">
    <name type="scientific">Acidicapsa dinghuensis</name>
    <dbReference type="NCBI Taxonomy" id="2218256"/>
    <lineage>
        <taxon>Bacteria</taxon>
        <taxon>Pseudomonadati</taxon>
        <taxon>Acidobacteriota</taxon>
        <taxon>Terriglobia</taxon>
        <taxon>Terriglobales</taxon>
        <taxon>Acidobacteriaceae</taxon>
        <taxon>Acidicapsa</taxon>
    </lineage>
</organism>
<protein>
    <submittedName>
        <fullName evidence="4">Glycosyltransferase family 4 protein</fullName>
        <ecNumber evidence="4">2.4.-.-</ecNumber>
    </submittedName>
</protein>
<keyword evidence="2 4" id="KW-0808">Transferase</keyword>